<dbReference type="PANTHER" id="PTHR12400:SF21">
    <property type="entry name" value="KINASE"/>
    <property type="match status" value="1"/>
</dbReference>
<keyword evidence="2 4" id="KW-0808">Transferase</keyword>
<keyword evidence="5" id="KW-1133">Transmembrane helix</keyword>
<dbReference type="EC" id="2.7.-.-" evidence="4"/>
<organism evidence="6 7">
    <name type="scientific">Trypanosoma cruzi marinkellei</name>
    <dbReference type="NCBI Taxonomy" id="85056"/>
    <lineage>
        <taxon>Eukaryota</taxon>
        <taxon>Discoba</taxon>
        <taxon>Euglenozoa</taxon>
        <taxon>Kinetoplastea</taxon>
        <taxon>Metakinetoplastina</taxon>
        <taxon>Trypanosomatida</taxon>
        <taxon>Trypanosomatidae</taxon>
        <taxon>Trypanosoma</taxon>
        <taxon>Schizotrypanum</taxon>
    </lineage>
</organism>
<dbReference type="PANTHER" id="PTHR12400">
    <property type="entry name" value="INOSITOL POLYPHOSPHATE KINASE"/>
    <property type="match status" value="1"/>
</dbReference>
<dbReference type="Proteomes" id="UP000007350">
    <property type="component" value="Unassembled WGS sequence"/>
</dbReference>
<evidence type="ECO:0000313" key="6">
    <source>
        <dbReference type="EMBL" id="EKF31703.1"/>
    </source>
</evidence>
<name>K2M9H8_TRYCR</name>
<feature type="transmembrane region" description="Helical" evidence="5">
    <location>
        <begin position="12"/>
        <end position="34"/>
    </location>
</feature>
<dbReference type="GO" id="GO:0046854">
    <property type="term" value="P:phosphatidylinositol phosphate biosynthetic process"/>
    <property type="evidence" value="ECO:0007669"/>
    <property type="project" value="TreeGrafter"/>
</dbReference>
<keyword evidence="5" id="KW-0472">Membrane</keyword>
<evidence type="ECO:0000256" key="5">
    <source>
        <dbReference type="SAM" id="Phobius"/>
    </source>
</evidence>
<dbReference type="Gene3D" id="3.30.470.160">
    <property type="entry name" value="Inositol polyphosphate kinase"/>
    <property type="match status" value="1"/>
</dbReference>
<dbReference type="GO" id="GO:0032958">
    <property type="term" value="P:inositol phosphate biosynthetic process"/>
    <property type="evidence" value="ECO:0007669"/>
    <property type="project" value="InterPro"/>
</dbReference>
<keyword evidence="5" id="KW-0812">Transmembrane</keyword>
<dbReference type="InterPro" id="IPR038286">
    <property type="entry name" value="IPK_sf"/>
</dbReference>
<keyword evidence="3 4" id="KW-0418">Kinase</keyword>
<dbReference type="OrthoDB" id="2573163at2759"/>
<dbReference type="GO" id="GO:0005737">
    <property type="term" value="C:cytoplasm"/>
    <property type="evidence" value="ECO:0007669"/>
    <property type="project" value="TreeGrafter"/>
</dbReference>
<dbReference type="Pfam" id="PF03770">
    <property type="entry name" value="IPK"/>
    <property type="match status" value="1"/>
</dbReference>
<evidence type="ECO:0000256" key="2">
    <source>
        <dbReference type="ARBA" id="ARBA00022679"/>
    </source>
</evidence>
<dbReference type="GO" id="GO:0005634">
    <property type="term" value="C:nucleus"/>
    <property type="evidence" value="ECO:0007669"/>
    <property type="project" value="TreeGrafter"/>
</dbReference>
<reference evidence="6 7" key="1">
    <citation type="journal article" date="2012" name="BMC Genomics">
        <title>Comparative genomic analysis of human infective Trypanosoma cruzi lineages with the bat-restricted subspecies T. cruzi marinkellei.</title>
        <authorList>
            <person name="Franzen O."/>
            <person name="Talavera-Lopez C."/>
            <person name="Ochaya S."/>
            <person name="Butler C.E."/>
            <person name="Messenger L.A."/>
            <person name="Lewis M.D."/>
            <person name="Llewellyn M.S."/>
            <person name="Marinkelle C.J."/>
            <person name="Tyler K.M."/>
            <person name="Miles M.A."/>
            <person name="Andersson B."/>
        </authorList>
    </citation>
    <scope>NUCLEOTIDE SEQUENCE [LARGE SCALE GENOMIC DNA]</scope>
    <source>
        <strain evidence="6 7">B7</strain>
    </source>
</reference>
<dbReference type="InterPro" id="IPR005522">
    <property type="entry name" value="IPK"/>
</dbReference>
<gene>
    <name evidence="6" type="ORF">MOQ_004458</name>
</gene>
<comment type="similarity">
    <text evidence="1 4">Belongs to the inositol phosphokinase (IPK) family.</text>
</comment>
<evidence type="ECO:0000256" key="3">
    <source>
        <dbReference type="ARBA" id="ARBA00022777"/>
    </source>
</evidence>
<dbReference type="AlphaFoldDB" id="K2M9H8"/>
<protein>
    <recommendedName>
        <fullName evidence="4">Kinase</fullName>
        <ecNumber evidence="4">2.7.-.-</ecNumber>
    </recommendedName>
</protein>
<dbReference type="EMBL" id="AHKC01010660">
    <property type="protein sequence ID" value="EKF31703.1"/>
    <property type="molecule type" value="Genomic_DNA"/>
</dbReference>
<evidence type="ECO:0000256" key="4">
    <source>
        <dbReference type="RuleBase" id="RU363090"/>
    </source>
</evidence>
<dbReference type="GO" id="GO:0000828">
    <property type="term" value="F:inositol hexakisphosphate kinase activity"/>
    <property type="evidence" value="ECO:0007669"/>
    <property type="project" value="TreeGrafter"/>
</dbReference>
<evidence type="ECO:0000313" key="7">
    <source>
        <dbReference type="Proteomes" id="UP000007350"/>
    </source>
</evidence>
<dbReference type="SUPFAM" id="SSF56104">
    <property type="entry name" value="SAICAR synthase-like"/>
    <property type="match status" value="1"/>
</dbReference>
<comment type="caution">
    <text evidence="6">The sequence shown here is derived from an EMBL/GenBank/DDBJ whole genome shotgun (WGS) entry which is preliminary data.</text>
</comment>
<accession>K2M9H8</accession>
<keyword evidence="7" id="KW-1185">Reference proteome</keyword>
<evidence type="ECO:0000256" key="1">
    <source>
        <dbReference type="ARBA" id="ARBA00007374"/>
    </source>
</evidence>
<sequence>MLSIFVCLRLYLLGCAVIMLISCSLLLFSSSTILPVRARTKKQKGALETILFIRHELMVACESASHAAGDEPIVVGGHKGVIQRGPKAPNDSATITKKSTGWEVLMYLGMALRIDETMCALAAMAPKIVAVLSPEGENSGVWISVEKEENRPILEAFYDGLRKAGLHTHGYSEFMDTARWSVCLIDVTDGMLLPCVADIKIGYIRHSPHTPPEKMARIQKKRLIQPLAIRLCGALHHFYRTISNEQCIERETCEKDIGYLLHKDEDHRRCLRAFFSSTVSMKQEGSGNKCSDSEVLSARLKACCRHVEKLLSFFTSSVGCALLERTAFVSTSLLLLYDAVSCVSDKVGNNDAADVRVYLIDYARVSDRRLNFTEENIGFLRGLENFLFLIS</sequence>
<proteinExistence type="inferred from homology"/>